<dbReference type="InterPro" id="IPR036505">
    <property type="entry name" value="Amidase/PGRP_sf"/>
</dbReference>
<feature type="region of interest" description="Disordered" evidence="2">
    <location>
        <begin position="267"/>
        <end position="289"/>
    </location>
</feature>
<protein>
    <submittedName>
        <fullName evidence="4">N-acetylmuramoyl-L-alanine amidase</fullName>
    </submittedName>
</protein>
<dbReference type="RefSeq" id="WP_155354825.1">
    <property type="nucleotide sequence ID" value="NZ_BAAAHL010000042.1"/>
</dbReference>
<feature type="domain" description="Peptidoglycan recognition protein family" evidence="3">
    <location>
        <begin position="2"/>
        <end position="148"/>
    </location>
</feature>
<dbReference type="Gene3D" id="1.10.101.10">
    <property type="entry name" value="PGBD-like superfamily/PGBD"/>
    <property type="match status" value="1"/>
</dbReference>
<dbReference type="InterPro" id="IPR015510">
    <property type="entry name" value="PGRP"/>
</dbReference>
<dbReference type="InterPro" id="IPR006619">
    <property type="entry name" value="PGRP_domain_met/bac"/>
</dbReference>
<evidence type="ECO:0000256" key="1">
    <source>
        <dbReference type="ARBA" id="ARBA00007553"/>
    </source>
</evidence>
<comment type="similarity">
    <text evidence="1">Belongs to the N-acetylmuramoyl-L-alanine amidase 2 family.</text>
</comment>
<dbReference type="PANTHER" id="PTHR11022">
    <property type="entry name" value="PEPTIDOGLYCAN RECOGNITION PROTEIN"/>
    <property type="match status" value="1"/>
</dbReference>
<dbReference type="InterPro" id="IPR036365">
    <property type="entry name" value="PGBD-like_sf"/>
</dbReference>
<evidence type="ECO:0000256" key="2">
    <source>
        <dbReference type="SAM" id="MobiDB-lite"/>
    </source>
</evidence>
<dbReference type="PANTHER" id="PTHR11022:SF41">
    <property type="entry name" value="PEPTIDOGLYCAN-RECOGNITION PROTEIN LC-RELATED"/>
    <property type="match status" value="1"/>
</dbReference>
<dbReference type="InterPro" id="IPR002477">
    <property type="entry name" value="Peptidoglycan-bd-like"/>
</dbReference>
<evidence type="ECO:0000259" key="3">
    <source>
        <dbReference type="SMART" id="SM00701"/>
    </source>
</evidence>
<dbReference type="SUPFAM" id="SSF47090">
    <property type="entry name" value="PGBD-like"/>
    <property type="match status" value="1"/>
</dbReference>
<evidence type="ECO:0000313" key="5">
    <source>
        <dbReference type="Proteomes" id="UP000331127"/>
    </source>
</evidence>
<dbReference type="InterPro" id="IPR036366">
    <property type="entry name" value="PGBDSf"/>
</dbReference>
<dbReference type="AlphaFoldDB" id="A0A5M3WJA3"/>
<keyword evidence="5" id="KW-1185">Reference proteome</keyword>
<organism evidence="4 5">
    <name type="scientific">Acrocarpospora macrocephala</name>
    <dbReference type="NCBI Taxonomy" id="150177"/>
    <lineage>
        <taxon>Bacteria</taxon>
        <taxon>Bacillati</taxon>
        <taxon>Actinomycetota</taxon>
        <taxon>Actinomycetes</taxon>
        <taxon>Streptosporangiales</taxon>
        <taxon>Streptosporangiaceae</taxon>
        <taxon>Acrocarpospora</taxon>
    </lineage>
</organism>
<gene>
    <name evidence="4" type="ORF">Amac_028710</name>
</gene>
<dbReference type="GO" id="GO:0008270">
    <property type="term" value="F:zinc ion binding"/>
    <property type="evidence" value="ECO:0007669"/>
    <property type="project" value="InterPro"/>
</dbReference>
<comment type="caution">
    <text evidence="4">The sequence shown here is derived from an EMBL/GenBank/DDBJ whole genome shotgun (WGS) entry which is preliminary data.</text>
</comment>
<sequence>MSDIISRAEWGARRPKGSYTQVASAKGVKVHYLGGALNPAALDDHDRCLKVIRDVQAFHMDGRGWLDFAYSMAVCVHRRVIMGRGPHHLTAANGSGLNTQHYSVLAILGNKGLVEPNDDLLHGVLDAIDYLREEGGAGREIKGHRDGYATDCPGGPLYAWVRAGARRPGSPPPDPDAWPGRLLRYPSGVAGTPLMSGPDVRQWQEQMKTKHGFELDVDGRYGPRSRAVCLAFQRQVDLDDDGIVGRLTWEAAFGIFPAQIYTPLTSPSMTTRSRRALTEREEEPGEWGQ</sequence>
<dbReference type="SMART" id="SM00701">
    <property type="entry name" value="PGRP"/>
    <property type="match status" value="1"/>
</dbReference>
<feature type="compositionally biased region" description="Acidic residues" evidence="2">
    <location>
        <begin position="280"/>
        <end position="289"/>
    </location>
</feature>
<dbReference type="OrthoDB" id="514320at2"/>
<dbReference type="Pfam" id="PF01471">
    <property type="entry name" value="PG_binding_1"/>
    <property type="match status" value="1"/>
</dbReference>
<reference evidence="4 5" key="1">
    <citation type="submission" date="2019-10" db="EMBL/GenBank/DDBJ databases">
        <title>Whole genome shotgun sequence of Acrocarpospora macrocephala NBRC 16266.</title>
        <authorList>
            <person name="Ichikawa N."/>
            <person name="Kimura A."/>
            <person name="Kitahashi Y."/>
            <person name="Komaki H."/>
            <person name="Oguchi A."/>
        </authorList>
    </citation>
    <scope>NUCLEOTIDE SEQUENCE [LARGE SCALE GENOMIC DNA]</scope>
    <source>
        <strain evidence="4 5">NBRC 16266</strain>
    </source>
</reference>
<evidence type="ECO:0000313" key="4">
    <source>
        <dbReference type="EMBL" id="GES09275.1"/>
    </source>
</evidence>
<name>A0A5M3WJA3_9ACTN</name>
<dbReference type="Proteomes" id="UP000331127">
    <property type="component" value="Unassembled WGS sequence"/>
</dbReference>
<dbReference type="SUPFAM" id="SSF55846">
    <property type="entry name" value="N-acetylmuramoyl-L-alanine amidase-like"/>
    <property type="match status" value="1"/>
</dbReference>
<dbReference type="GO" id="GO:0009253">
    <property type="term" value="P:peptidoglycan catabolic process"/>
    <property type="evidence" value="ECO:0007669"/>
    <property type="project" value="InterPro"/>
</dbReference>
<accession>A0A5M3WJA3</accession>
<dbReference type="InterPro" id="IPR002502">
    <property type="entry name" value="Amidase_domain"/>
</dbReference>
<dbReference type="Gene3D" id="3.40.80.10">
    <property type="entry name" value="Peptidoglycan recognition protein-like"/>
    <property type="match status" value="1"/>
</dbReference>
<proteinExistence type="inferred from homology"/>
<dbReference type="EMBL" id="BLAE01000014">
    <property type="protein sequence ID" value="GES09275.1"/>
    <property type="molecule type" value="Genomic_DNA"/>
</dbReference>
<dbReference type="GO" id="GO:0008745">
    <property type="term" value="F:N-acetylmuramoyl-L-alanine amidase activity"/>
    <property type="evidence" value="ECO:0007669"/>
    <property type="project" value="InterPro"/>
</dbReference>
<dbReference type="CDD" id="cd06583">
    <property type="entry name" value="PGRP"/>
    <property type="match status" value="1"/>
</dbReference>